<dbReference type="GO" id="GO:0005886">
    <property type="term" value="C:plasma membrane"/>
    <property type="evidence" value="ECO:0007669"/>
    <property type="project" value="TreeGrafter"/>
</dbReference>
<keyword evidence="5" id="KW-1133">Transmembrane helix</keyword>
<protein>
    <submittedName>
        <fullName evidence="7">C-type cytochrome biogenesis protein CcmI</fullName>
    </submittedName>
</protein>
<evidence type="ECO:0000313" key="7">
    <source>
        <dbReference type="EMBL" id="MBD3844525.1"/>
    </source>
</evidence>
<dbReference type="Pfam" id="PF23914">
    <property type="entry name" value="TPR_CcmH_CycH"/>
    <property type="match status" value="1"/>
</dbReference>
<sequence>MMIWAVFAVMTGAAIFALLWPLSRGQVPGFADTADARSLYRSQLGEIDRDMARGLIAAGEADAARAEAARRLLRVAGDEVAPAGETEPSLRRRRASSALMLSVVPLLALLIYGIYGSPDNPDQPLAARLEQAGPQQDFAVVFARMEAHLAANPTDTKGWSLIAPIYLRQGRYDDAANAFAAAMRNGKPDPNLFAGLGEARTLAAEGVVTASAREAFAEAVKRDPKNVRALYYLALAKEQDGDAPGAIASLNELLAGAPPDANWTAPVRDRLARLEAQAKGDAIAALPDAERAQAIKGMVDGLAQRLSAGGGTLADWSRLIRARAALGEKAEASQAARTARERLGQDAAALAALDALADELDLKEVKP</sequence>
<dbReference type="InterPro" id="IPR017560">
    <property type="entry name" value="Cyt_c_biogenesis_CcmI"/>
</dbReference>
<name>A0A927HWM9_9HYPH</name>
<dbReference type="NCBIfam" id="TIGR03142">
    <property type="entry name" value="cytochro_ccmI"/>
    <property type="match status" value="1"/>
</dbReference>
<dbReference type="Proteomes" id="UP000619295">
    <property type="component" value="Unassembled WGS sequence"/>
</dbReference>
<evidence type="ECO:0000256" key="3">
    <source>
        <dbReference type="ARBA" id="ARBA00022748"/>
    </source>
</evidence>
<dbReference type="InterPro" id="IPR051263">
    <property type="entry name" value="C-type_cytochrome_biogenesis"/>
</dbReference>
<keyword evidence="8" id="KW-1185">Reference proteome</keyword>
<keyword evidence="5" id="KW-0472">Membrane</keyword>
<dbReference type="InterPro" id="IPR056413">
    <property type="entry name" value="TPR_CcmH_CycH"/>
</dbReference>
<reference evidence="7" key="1">
    <citation type="submission" date="2020-09" db="EMBL/GenBank/DDBJ databases">
        <title>Bosea spartocytisi sp. nov. a root nodule endophyte of Spartocytisus supranubius in the high mountain ecosystem fo the Teide National Park (Canary Islands, Spain).</title>
        <authorList>
            <person name="Pulido-Suarez L."/>
            <person name="Peix A."/>
            <person name="Igual J.M."/>
            <person name="Socas-Perez N."/>
            <person name="Velazquez E."/>
            <person name="Flores-Felix J.D."/>
            <person name="Leon-Barrios M."/>
        </authorList>
    </citation>
    <scope>NUCLEOTIDE SEQUENCE</scope>
    <source>
        <strain evidence="7">SSUT16</strain>
    </source>
</reference>
<dbReference type="Gene3D" id="1.25.40.10">
    <property type="entry name" value="Tetratricopeptide repeat domain"/>
    <property type="match status" value="1"/>
</dbReference>
<proteinExistence type="predicted"/>
<dbReference type="PANTHER" id="PTHR47870:SF1">
    <property type="entry name" value="CYTOCHROME C-TYPE BIOGENESIS PROTEIN CCMH"/>
    <property type="match status" value="1"/>
</dbReference>
<organism evidence="7 8">
    <name type="scientific">Bosea spartocytisi</name>
    <dbReference type="NCBI Taxonomy" id="2773451"/>
    <lineage>
        <taxon>Bacteria</taxon>
        <taxon>Pseudomonadati</taxon>
        <taxon>Pseudomonadota</taxon>
        <taxon>Alphaproteobacteria</taxon>
        <taxon>Hyphomicrobiales</taxon>
        <taxon>Boseaceae</taxon>
        <taxon>Bosea</taxon>
    </lineage>
</organism>
<evidence type="ECO:0000259" key="6">
    <source>
        <dbReference type="Pfam" id="PF23914"/>
    </source>
</evidence>
<comment type="subcellular location">
    <subcellularLocation>
        <location evidence="1">Cell envelope</location>
    </subcellularLocation>
</comment>
<dbReference type="GO" id="GO:0030313">
    <property type="term" value="C:cell envelope"/>
    <property type="evidence" value="ECO:0007669"/>
    <property type="project" value="UniProtKB-SubCell"/>
</dbReference>
<keyword evidence="4" id="KW-0802">TPR repeat</keyword>
<dbReference type="GO" id="GO:0017004">
    <property type="term" value="P:cytochrome complex assembly"/>
    <property type="evidence" value="ECO:0007669"/>
    <property type="project" value="UniProtKB-KW"/>
</dbReference>
<dbReference type="EMBL" id="JACXWY010000001">
    <property type="protein sequence ID" value="MBD3844525.1"/>
    <property type="molecule type" value="Genomic_DNA"/>
</dbReference>
<evidence type="ECO:0000256" key="4">
    <source>
        <dbReference type="ARBA" id="ARBA00022803"/>
    </source>
</evidence>
<keyword evidence="2" id="KW-0677">Repeat</keyword>
<dbReference type="InterPro" id="IPR011990">
    <property type="entry name" value="TPR-like_helical_dom_sf"/>
</dbReference>
<keyword evidence="3" id="KW-0201">Cytochrome c-type biogenesis</keyword>
<keyword evidence="5" id="KW-0812">Transmembrane</keyword>
<dbReference type="PANTHER" id="PTHR47870">
    <property type="entry name" value="CYTOCHROME C-TYPE BIOGENESIS PROTEIN CCMH"/>
    <property type="match status" value="1"/>
</dbReference>
<dbReference type="AlphaFoldDB" id="A0A927HWM9"/>
<feature type="transmembrane region" description="Helical" evidence="5">
    <location>
        <begin position="95"/>
        <end position="115"/>
    </location>
</feature>
<evidence type="ECO:0000256" key="1">
    <source>
        <dbReference type="ARBA" id="ARBA00004196"/>
    </source>
</evidence>
<evidence type="ECO:0000256" key="5">
    <source>
        <dbReference type="SAM" id="Phobius"/>
    </source>
</evidence>
<evidence type="ECO:0000313" key="8">
    <source>
        <dbReference type="Proteomes" id="UP000619295"/>
    </source>
</evidence>
<feature type="domain" description="Cytochrome c-type biogenesis protein H TPR" evidence="6">
    <location>
        <begin position="146"/>
        <end position="260"/>
    </location>
</feature>
<evidence type="ECO:0000256" key="2">
    <source>
        <dbReference type="ARBA" id="ARBA00022737"/>
    </source>
</evidence>
<comment type="caution">
    <text evidence="7">The sequence shown here is derived from an EMBL/GenBank/DDBJ whole genome shotgun (WGS) entry which is preliminary data.</text>
</comment>
<gene>
    <name evidence="7" type="primary">ccmI</name>
    <name evidence="7" type="ORF">IED13_02350</name>
</gene>
<accession>A0A927HWM9</accession>
<dbReference type="RefSeq" id="WP_191123241.1">
    <property type="nucleotide sequence ID" value="NZ_JACXWY010000001.1"/>
</dbReference>
<dbReference type="SUPFAM" id="SSF48452">
    <property type="entry name" value="TPR-like"/>
    <property type="match status" value="1"/>
</dbReference>